<dbReference type="GO" id="GO:0005576">
    <property type="term" value="C:extracellular region"/>
    <property type="evidence" value="ECO:0007669"/>
    <property type="project" value="UniProtKB-SubCell"/>
</dbReference>
<dbReference type="InterPro" id="IPR050934">
    <property type="entry name" value="ITIH"/>
</dbReference>
<dbReference type="Proteomes" id="UP000694381">
    <property type="component" value="Unassembled WGS sequence"/>
</dbReference>
<gene>
    <name evidence="10" type="primary">Itih4</name>
</gene>
<organism evidence="10 11">
    <name type="scientific">Nannospalax galili</name>
    <name type="common">Northern Israeli blind subterranean mole rat</name>
    <name type="synonym">Spalax galili</name>
    <dbReference type="NCBI Taxonomy" id="1026970"/>
    <lineage>
        <taxon>Eukaryota</taxon>
        <taxon>Metazoa</taxon>
        <taxon>Chordata</taxon>
        <taxon>Craniata</taxon>
        <taxon>Vertebrata</taxon>
        <taxon>Euteleostomi</taxon>
        <taxon>Mammalia</taxon>
        <taxon>Eutheria</taxon>
        <taxon>Euarchontoglires</taxon>
        <taxon>Glires</taxon>
        <taxon>Rodentia</taxon>
        <taxon>Myomorpha</taxon>
        <taxon>Muroidea</taxon>
        <taxon>Spalacidae</taxon>
        <taxon>Spalacinae</taxon>
        <taxon>Nannospalax</taxon>
    </lineage>
</organism>
<dbReference type="SUPFAM" id="SSF53300">
    <property type="entry name" value="vWA-like"/>
    <property type="match status" value="1"/>
</dbReference>
<dbReference type="Pfam" id="PF00092">
    <property type="entry name" value="VWA"/>
    <property type="match status" value="1"/>
</dbReference>
<dbReference type="SMART" id="SM00327">
    <property type="entry name" value="VWA"/>
    <property type="match status" value="1"/>
</dbReference>
<comment type="subcellular location">
    <subcellularLocation>
        <location evidence="1">Secreted</location>
    </subcellularLocation>
</comment>
<sequence length="855" mass="95054">MLECGPNLAQSCLLCHLPALAAENLTQCPTQSPLHSSSRLLLPLSRIIDGVTYPGNIKSKDEAQEQYRAAVGRGESAGLIKVTGRKTEQFQVSVNVAPAAKVTFELIYQELLRRHLGTYELLLKVQPQQLVKHLQMDIHIFEPQGISFLETESTFMTQELAESLTTSQNKTKAHIRFKPTLSQQQKSPDHEDTVLDGEFIIRYDVNRSASGGSIQIENGYFVHYFAPENLPTMPKNVIFVIDKSGSMSGRKIHQTREALIKILNDLNPKDQFNLIVFNEEATQWKPSLKQASAGNVKEATDYAASIHAQGGTNINKAVLMAVDLLDNSNRAELLPAGSVSLIILLTDGQPTSGETNPTVIQRNVKEAISSKYSLFCLGFGFDVDYAFLEKLALGNGGLARRIYKDSDSALQLQDFYQEVANPLLLAVAFEYPSHDVEVITQDSFRHHFKGSEMVVAGKLPDQGPDVLSAKVSGQMHLQNITFETKASVAQQEKEFHSPKYIFHNFMERLWAYMTIQQKLEQIVSASDAELEALKAQALELSLKYNFVTPLTSMVVTKPEGQDQFQVAEKPVENGESLGLAVETQDTVSKYITYVNVTKVGASRLSPGVGLKNVGARIFGQPALPRQPAPAGQPSFASLPALPGFPGPDHFPYGPGFGLQHNKGKLEQLFCEHLFDPQDPDTTHIHLSPDHRLTVTGQYDKQKAGFSSIKIIFRNPELLVHASPDYVVVIRNQKHTGYKWKQTVFSVFPDLKMTMDKRGLLLLKGPDKVTIGLLSRDSPQKGLLLFLNDTHHLSSNIDGELGQFYQDVLWEPPEGTDSNQRKLRVQGNHFLAIRELKLDYQQESPGTEISCWTVKI</sequence>
<protein>
    <submittedName>
        <fullName evidence="10">Inter alpha-trypsin inhibitor, heavy chain 4</fullName>
    </submittedName>
</protein>
<comment type="similarity">
    <text evidence="2">Belongs to the ITIH family.</text>
</comment>
<dbReference type="InterPro" id="IPR002035">
    <property type="entry name" value="VWF_A"/>
</dbReference>
<evidence type="ECO:0000256" key="6">
    <source>
        <dbReference type="ARBA" id="ARBA00022900"/>
    </source>
</evidence>
<dbReference type="FunFam" id="3.40.50.410:FF:000013">
    <property type="entry name" value="inter-alpha-trypsin inhibitor heavy chain H2"/>
    <property type="match status" value="1"/>
</dbReference>
<keyword evidence="5" id="KW-0732">Signal</keyword>
<proteinExistence type="inferred from homology"/>
<dbReference type="GeneTree" id="ENSGT00940000161039"/>
<evidence type="ECO:0000256" key="3">
    <source>
        <dbReference type="ARBA" id="ARBA00022525"/>
    </source>
</evidence>
<evidence type="ECO:0000256" key="5">
    <source>
        <dbReference type="ARBA" id="ARBA00022729"/>
    </source>
</evidence>
<dbReference type="InterPro" id="IPR036465">
    <property type="entry name" value="vWFA_dom_sf"/>
</dbReference>
<dbReference type="InterPro" id="IPR013694">
    <property type="entry name" value="VIT"/>
</dbReference>
<evidence type="ECO:0000259" key="8">
    <source>
        <dbReference type="PROSITE" id="PS50234"/>
    </source>
</evidence>
<dbReference type="PANTHER" id="PTHR10338:SF119">
    <property type="entry name" value="INTER-ALPHA-TRYPSIN INHIBITOR HEAVY CHAIN H4"/>
    <property type="match status" value="1"/>
</dbReference>
<dbReference type="OMA" id="RNSVYKW"/>
<accession>A0A8C6W1U5</accession>
<keyword evidence="6" id="KW-0722">Serine protease inhibitor</keyword>
<evidence type="ECO:0000256" key="1">
    <source>
        <dbReference type="ARBA" id="ARBA00004613"/>
    </source>
</evidence>
<feature type="domain" description="VIT" evidence="9">
    <location>
        <begin position="1"/>
        <end position="110"/>
    </location>
</feature>
<keyword evidence="4" id="KW-0646">Protease inhibitor</keyword>
<dbReference type="AlphaFoldDB" id="A0A8C6W1U5"/>
<reference evidence="10" key="2">
    <citation type="submission" date="2025-09" db="UniProtKB">
        <authorList>
            <consortium name="Ensembl"/>
        </authorList>
    </citation>
    <scope>IDENTIFICATION</scope>
</reference>
<keyword evidence="7" id="KW-0325">Glycoprotein</keyword>
<evidence type="ECO:0000313" key="10">
    <source>
        <dbReference type="Ensembl" id="ENSNGAP00000001711.1"/>
    </source>
</evidence>
<keyword evidence="3" id="KW-0964">Secreted</keyword>
<dbReference type="SMART" id="SM00609">
    <property type="entry name" value="VIT"/>
    <property type="match status" value="1"/>
</dbReference>
<dbReference type="CDD" id="cd01461">
    <property type="entry name" value="vWA_interalpha_trypsin_inhibitor"/>
    <property type="match status" value="1"/>
</dbReference>
<evidence type="ECO:0000256" key="2">
    <source>
        <dbReference type="ARBA" id="ARBA00010158"/>
    </source>
</evidence>
<reference evidence="10" key="1">
    <citation type="submission" date="2025-08" db="UniProtKB">
        <authorList>
            <consortium name="Ensembl"/>
        </authorList>
    </citation>
    <scope>IDENTIFICATION</scope>
</reference>
<dbReference type="GO" id="GO:0030212">
    <property type="term" value="P:hyaluronan metabolic process"/>
    <property type="evidence" value="ECO:0007669"/>
    <property type="project" value="InterPro"/>
</dbReference>
<evidence type="ECO:0000259" key="9">
    <source>
        <dbReference type="PROSITE" id="PS51468"/>
    </source>
</evidence>
<name>A0A8C6W1U5_NANGA</name>
<dbReference type="PROSITE" id="PS50234">
    <property type="entry name" value="VWFA"/>
    <property type="match status" value="1"/>
</dbReference>
<dbReference type="GO" id="GO:0004867">
    <property type="term" value="F:serine-type endopeptidase inhibitor activity"/>
    <property type="evidence" value="ECO:0007669"/>
    <property type="project" value="UniProtKB-KW"/>
</dbReference>
<keyword evidence="11" id="KW-1185">Reference proteome</keyword>
<dbReference type="PANTHER" id="PTHR10338">
    <property type="entry name" value="INTER-ALPHA-TRYPSIN INHIBITOR HEAVY CHAIN FAMILY MEMBER"/>
    <property type="match status" value="1"/>
</dbReference>
<dbReference type="PROSITE" id="PS51468">
    <property type="entry name" value="VIT"/>
    <property type="match status" value="1"/>
</dbReference>
<feature type="domain" description="VWFA" evidence="8">
    <location>
        <begin position="236"/>
        <end position="419"/>
    </location>
</feature>
<dbReference type="Ensembl" id="ENSNGAT00000001743.1">
    <property type="protein sequence ID" value="ENSNGAP00000001711.1"/>
    <property type="gene ID" value="ENSNGAG00000001211.1"/>
</dbReference>
<evidence type="ECO:0000256" key="7">
    <source>
        <dbReference type="ARBA" id="ARBA00023180"/>
    </source>
</evidence>
<dbReference type="Pfam" id="PF06668">
    <property type="entry name" value="ITI_HC_C"/>
    <property type="match status" value="1"/>
</dbReference>
<evidence type="ECO:0000313" key="11">
    <source>
        <dbReference type="Proteomes" id="UP000694381"/>
    </source>
</evidence>
<dbReference type="InterPro" id="IPR010600">
    <property type="entry name" value="ITI_HC_C"/>
</dbReference>
<dbReference type="Gene3D" id="3.40.50.410">
    <property type="entry name" value="von Willebrand factor, type A domain"/>
    <property type="match status" value="1"/>
</dbReference>
<evidence type="ECO:0000256" key="4">
    <source>
        <dbReference type="ARBA" id="ARBA00022690"/>
    </source>
</evidence>
<dbReference type="Pfam" id="PF08487">
    <property type="entry name" value="VIT"/>
    <property type="match status" value="1"/>
</dbReference>